<keyword evidence="2 5" id="KW-0812">Transmembrane</keyword>
<evidence type="ECO:0000256" key="2">
    <source>
        <dbReference type="ARBA" id="ARBA00022692"/>
    </source>
</evidence>
<evidence type="ECO:0000256" key="1">
    <source>
        <dbReference type="ARBA" id="ARBA00022475"/>
    </source>
</evidence>
<dbReference type="InterPro" id="IPR007382">
    <property type="entry name" value="UPF0756_TM"/>
</dbReference>
<dbReference type="PANTHER" id="PTHR38452:SF1">
    <property type="entry name" value="UPF0756 MEMBRANE PROTEIN YEAL"/>
    <property type="match status" value="1"/>
</dbReference>
<keyword evidence="3 5" id="KW-1133">Transmembrane helix</keyword>
<keyword evidence="4 5" id="KW-0472">Membrane</keyword>
<dbReference type="Proteomes" id="UP000183410">
    <property type="component" value="Unassembled WGS sequence"/>
</dbReference>
<proteinExistence type="inferred from homology"/>
<organism evidence="6 7">
    <name type="scientific">Paenibacillus algorifonticola</name>
    <dbReference type="NCBI Taxonomy" id="684063"/>
    <lineage>
        <taxon>Bacteria</taxon>
        <taxon>Bacillati</taxon>
        <taxon>Bacillota</taxon>
        <taxon>Bacilli</taxon>
        <taxon>Bacillales</taxon>
        <taxon>Paenibacillaceae</taxon>
        <taxon>Paenibacillus</taxon>
    </lineage>
</organism>
<feature type="transmembrane region" description="Helical" evidence="5">
    <location>
        <begin position="148"/>
        <end position="181"/>
    </location>
</feature>
<name>A0A1I1YLK0_9BACL</name>
<feature type="transmembrane region" description="Helical" evidence="5">
    <location>
        <begin position="43"/>
        <end position="69"/>
    </location>
</feature>
<comment type="subcellular location">
    <subcellularLocation>
        <location evidence="5">Cell membrane</location>
        <topology evidence="5">Multi-pass membrane protein</topology>
    </subcellularLocation>
</comment>
<keyword evidence="7" id="KW-1185">Reference proteome</keyword>
<sequence>MDQTAQSKTLIIARCNRALQITNDRLLRERGIQQMPQIDTPSVLLLFFALLGILSKNNSITIAAVFLLLLRVTNVHQAFPWIEKHGLTLGIIILTIGILAPLASGTISMKSIYESFLHWKSLAAIVVGVMVAYLGGRGFHLMSSQPTIVTGLIIGTIIGVAFFKGVPVGPLIAAGLLSLLISK</sequence>
<evidence type="ECO:0000313" key="6">
    <source>
        <dbReference type="EMBL" id="SFE20172.1"/>
    </source>
</evidence>
<feature type="transmembrane region" description="Helical" evidence="5">
    <location>
        <begin position="89"/>
        <end position="107"/>
    </location>
</feature>
<protein>
    <recommendedName>
        <fullName evidence="5">UPF0756 membrane protein SAMN04487969_101613</fullName>
    </recommendedName>
</protein>
<comment type="similarity">
    <text evidence="5">Belongs to the UPF0756 family.</text>
</comment>
<gene>
    <name evidence="6" type="ORF">SAMN04487969_101613</name>
</gene>
<keyword evidence="1 5" id="KW-1003">Cell membrane</keyword>
<dbReference type="Pfam" id="PF04284">
    <property type="entry name" value="DUF441"/>
    <property type="match status" value="1"/>
</dbReference>
<dbReference type="AlphaFoldDB" id="A0A1I1YLK0"/>
<dbReference type="GO" id="GO:0005886">
    <property type="term" value="C:plasma membrane"/>
    <property type="evidence" value="ECO:0007669"/>
    <property type="project" value="UniProtKB-SubCell"/>
</dbReference>
<dbReference type="EMBL" id="FONN01000001">
    <property type="protein sequence ID" value="SFE20172.1"/>
    <property type="molecule type" value="Genomic_DNA"/>
</dbReference>
<evidence type="ECO:0000256" key="3">
    <source>
        <dbReference type="ARBA" id="ARBA00022989"/>
    </source>
</evidence>
<dbReference type="PANTHER" id="PTHR38452">
    <property type="entry name" value="UPF0756 MEMBRANE PROTEIN YEAL"/>
    <property type="match status" value="1"/>
</dbReference>
<evidence type="ECO:0000313" key="7">
    <source>
        <dbReference type="Proteomes" id="UP000183410"/>
    </source>
</evidence>
<dbReference type="HAMAP" id="MF_01874">
    <property type="entry name" value="UPF0756"/>
    <property type="match status" value="1"/>
</dbReference>
<accession>A0A1I1YLK0</accession>
<evidence type="ECO:0000256" key="5">
    <source>
        <dbReference type="HAMAP-Rule" id="MF_01874"/>
    </source>
</evidence>
<evidence type="ECO:0000256" key="4">
    <source>
        <dbReference type="ARBA" id="ARBA00023136"/>
    </source>
</evidence>
<feature type="transmembrane region" description="Helical" evidence="5">
    <location>
        <begin position="119"/>
        <end position="136"/>
    </location>
</feature>
<reference evidence="7" key="1">
    <citation type="submission" date="2016-10" db="EMBL/GenBank/DDBJ databases">
        <authorList>
            <person name="Varghese N."/>
            <person name="Submissions S."/>
        </authorList>
    </citation>
    <scope>NUCLEOTIDE SEQUENCE [LARGE SCALE GENOMIC DNA]</scope>
    <source>
        <strain evidence="7">CGMCC 1.10223</strain>
    </source>
</reference>